<evidence type="ECO:0000313" key="6">
    <source>
        <dbReference type="EMBL" id="KAK1379593.1"/>
    </source>
</evidence>
<dbReference type="AlphaFoldDB" id="A0AAD8MPW0"/>
<dbReference type="InterPro" id="IPR022143">
    <property type="entry name" value="DUF3675"/>
</dbReference>
<evidence type="ECO:0000256" key="2">
    <source>
        <dbReference type="ARBA" id="ARBA00022771"/>
    </source>
</evidence>
<dbReference type="SMART" id="SM00744">
    <property type="entry name" value="RINGv"/>
    <property type="match status" value="1"/>
</dbReference>
<dbReference type="SUPFAM" id="SSF57850">
    <property type="entry name" value="RING/U-box"/>
    <property type="match status" value="1"/>
</dbReference>
<keyword evidence="4" id="KW-0472">Membrane</keyword>
<organism evidence="6 7">
    <name type="scientific">Heracleum sosnowskyi</name>
    <dbReference type="NCBI Taxonomy" id="360622"/>
    <lineage>
        <taxon>Eukaryota</taxon>
        <taxon>Viridiplantae</taxon>
        <taxon>Streptophyta</taxon>
        <taxon>Embryophyta</taxon>
        <taxon>Tracheophyta</taxon>
        <taxon>Spermatophyta</taxon>
        <taxon>Magnoliopsida</taxon>
        <taxon>eudicotyledons</taxon>
        <taxon>Gunneridae</taxon>
        <taxon>Pentapetalae</taxon>
        <taxon>asterids</taxon>
        <taxon>campanulids</taxon>
        <taxon>Apiales</taxon>
        <taxon>Apiaceae</taxon>
        <taxon>Apioideae</taxon>
        <taxon>apioid superclade</taxon>
        <taxon>Tordylieae</taxon>
        <taxon>Tordyliinae</taxon>
        <taxon>Heracleum</taxon>
    </lineage>
</organism>
<keyword evidence="3" id="KW-0862">Zinc</keyword>
<dbReference type="EMBL" id="JAUIZM010000006">
    <property type="protein sequence ID" value="KAK1379593.1"/>
    <property type="molecule type" value="Genomic_DNA"/>
</dbReference>
<dbReference type="GO" id="GO:0008270">
    <property type="term" value="F:zinc ion binding"/>
    <property type="evidence" value="ECO:0007669"/>
    <property type="project" value="UniProtKB-KW"/>
</dbReference>
<dbReference type="Pfam" id="PF12428">
    <property type="entry name" value="DUF3675"/>
    <property type="match status" value="1"/>
</dbReference>
<dbReference type="PROSITE" id="PS51292">
    <property type="entry name" value="ZF_RING_CH"/>
    <property type="match status" value="1"/>
</dbReference>
<keyword evidence="4" id="KW-0812">Transmembrane</keyword>
<dbReference type="GO" id="GO:0004842">
    <property type="term" value="F:ubiquitin-protein transferase activity"/>
    <property type="evidence" value="ECO:0007669"/>
    <property type="project" value="TreeGrafter"/>
</dbReference>
<reference evidence="6" key="2">
    <citation type="submission" date="2023-05" db="EMBL/GenBank/DDBJ databases">
        <authorList>
            <person name="Schelkunov M.I."/>
        </authorList>
    </citation>
    <scope>NUCLEOTIDE SEQUENCE</scope>
    <source>
        <strain evidence="6">Hsosn_3</strain>
        <tissue evidence="6">Leaf</tissue>
    </source>
</reference>
<dbReference type="Pfam" id="PF12906">
    <property type="entry name" value="RINGv"/>
    <property type="match status" value="1"/>
</dbReference>
<evidence type="ECO:0000313" key="7">
    <source>
        <dbReference type="Proteomes" id="UP001237642"/>
    </source>
</evidence>
<protein>
    <submittedName>
        <fullName evidence="6">RING-CH-type domain-containing protein</fullName>
    </submittedName>
</protein>
<comment type="caution">
    <text evidence="6">The sequence shown here is derived from an EMBL/GenBank/DDBJ whole genome shotgun (WGS) entry which is preliminary data.</text>
</comment>
<dbReference type="PANTHER" id="PTHR23012:SF175">
    <property type="entry name" value="RING_FYVE_PHD ZINC FINGER SUPERFAMILY PROTEIN"/>
    <property type="match status" value="1"/>
</dbReference>
<evidence type="ECO:0000256" key="1">
    <source>
        <dbReference type="ARBA" id="ARBA00022723"/>
    </source>
</evidence>
<gene>
    <name evidence="6" type="ORF">POM88_026337</name>
</gene>
<evidence type="ECO:0000256" key="4">
    <source>
        <dbReference type="SAM" id="Phobius"/>
    </source>
</evidence>
<keyword evidence="7" id="KW-1185">Reference proteome</keyword>
<dbReference type="Proteomes" id="UP001237642">
    <property type="component" value="Unassembled WGS sequence"/>
</dbReference>
<evidence type="ECO:0000259" key="5">
    <source>
        <dbReference type="PROSITE" id="PS51292"/>
    </source>
</evidence>
<feature type="transmembrane region" description="Helical" evidence="4">
    <location>
        <begin position="140"/>
        <end position="161"/>
    </location>
</feature>
<keyword evidence="1" id="KW-0479">Metal-binding</keyword>
<evidence type="ECO:0000256" key="3">
    <source>
        <dbReference type="ARBA" id="ARBA00022833"/>
    </source>
</evidence>
<accession>A0AAD8MPW0</accession>
<dbReference type="GO" id="GO:0016567">
    <property type="term" value="P:protein ubiquitination"/>
    <property type="evidence" value="ECO:0007669"/>
    <property type="project" value="TreeGrafter"/>
</dbReference>
<reference evidence="6" key="1">
    <citation type="submission" date="2023-02" db="EMBL/GenBank/DDBJ databases">
        <title>Genome of toxic invasive species Heracleum sosnowskyi carries increased number of genes despite the absence of recent whole-genome duplications.</title>
        <authorList>
            <person name="Schelkunov M."/>
            <person name="Shtratnikova V."/>
            <person name="Makarenko M."/>
            <person name="Klepikova A."/>
            <person name="Omelchenko D."/>
            <person name="Novikova G."/>
            <person name="Obukhova E."/>
            <person name="Bogdanov V."/>
            <person name="Penin A."/>
            <person name="Logacheva M."/>
        </authorList>
    </citation>
    <scope>NUCLEOTIDE SEQUENCE</scope>
    <source>
        <strain evidence="6">Hsosn_3</strain>
        <tissue evidence="6">Leaf</tissue>
    </source>
</reference>
<dbReference type="InterPro" id="IPR033275">
    <property type="entry name" value="MARCH-like"/>
</dbReference>
<dbReference type="PANTHER" id="PTHR23012">
    <property type="entry name" value="RING/FYVE/PHD ZINC FINGER DOMAIN-CONTAINING"/>
    <property type="match status" value="1"/>
</dbReference>
<dbReference type="InterPro" id="IPR013083">
    <property type="entry name" value="Znf_RING/FYVE/PHD"/>
</dbReference>
<dbReference type="Gene3D" id="3.30.40.10">
    <property type="entry name" value="Zinc/RING finger domain, C3HC4 (zinc finger)"/>
    <property type="match status" value="1"/>
</dbReference>
<dbReference type="InterPro" id="IPR011016">
    <property type="entry name" value="Znf_RING-CH"/>
</dbReference>
<feature type="domain" description="RING-CH-type" evidence="5">
    <location>
        <begin position="18"/>
        <end position="78"/>
    </location>
</feature>
<keyword evidence="4" id="KW-1133">Transmembrane helix</keyword>
<dbReference type="CDD" id="cd16495">
    <property type="entry name" value="RING_CH-C4HC3_MARCH"/>
    <property type="match status" value="1"/>
</dbReference>
<name>A0AAD8MPW0_9APIA</name>
<sequence length="244" mass="27387">MADSLVLDVDKLMPLVLDETASWRECRICHDEDSICNMETPCTCRGTLMFAHRKCVQQWCNEKGDISCEICQQPYQPGYTAPPRPQFETITLDIGGGWQISGTPLDLHDFLSMAIPEEERQLLEGDDDDDSDSVNDTGAAFFRSVVALVLMALLLFHHAFALSDDKEEDNLSVLTFILLRTIFFILPCYIIAWVISLLHHRRQRQEAAAVAATQFAIALQSGQVRILQLTLPPTPSATPQQEHV</sequence>
<dbReference type="GO" id="GO:0016020">
    <property type="term" value="C:membrane"/>
    <property type="evidence" value="ECO:0007669"/>
    <property type="project" value="TreeGrafter"/>
</dbReference>
<proteinExistence type="predicted"/>
<keyword evidence="2" id="KW-0863">Zinc-finger</keyword>
<feature type="transmembrane region" description="Helical" evidence="4">
    <location>
        <begin position="173"/>
        <end position="195"/>
    </location>
</feature>